<keyword evidence="5" id="KW-0326">Glycosidase</keyword>
<dbReference type="Gene3D" id="3.20.20.300">
    <property type="entry name" value="Glycoside hydrolase, family 3, N-terminal domain"/>
    <property type="match status" value="1"/>
</dbReference>
<organism evidence="7 8">
    <name type="scientific">Polaribacter batillariae</name>
    <dbReference type="NCBI Taxonomy" id="2808900"/>
    <lineage>
        <taxon>Bacteria</taxon>
        <taxon>Pseudomonadati</taxon>
        <taxon>Bacteroidota</taxon>
        <taxon>Flavobacteriia</taxon>
        <taxon>Flavobacteriales</taxon>
        <taxon>Flavobacteriaceae</taxon>
    </lineage>
</organism>
<dbReference type="Pfam" id="PF00933">
    <property type="entry name" value="Glyco_hydro_3"/>
    <property type="match status" value="1"/>
</dbReference>
<dbReference type="InterPro" id="IPR050226">
    <property type="entry name" value="NagZ_Beta-hexosaminidase"/>
</dbReference>
<protein>
    <recommendedName>
        <fullName evidence="3">beta-N-acetylhexosaminidase</fullName>
        <ecNumber evidence="3">3.2.1.52</ecNumber>
    </recommendedName>
</protein>
<keyword evidence="4 7" id="KW-0378">Hydrolase</keyword>
<evidence type="ECO:0000259" key="6">
    <source>
        <dbReference type="Pfam" id="PF00933"/>
    </source>
</evidence>
<evidence type="ECO:0000313" key="8">
    <source>
        <dbReference type="Proteomes" id="UP000663935"/>
    </source>
</evidence>
<dbReference type="PRINTS" id="PR00133">
    <property type="entry name" value="GLHYDRLASE3"/>
</dbReference>
<dbReference type="EMBL" id="CP071795">
    <property type="protein sequence ID" value="QTD37395.1"/>
    <property type="molecule type" value="Genomic_DNA"/>
</dbReference>
<dbReference type="RefSeq" id="WP_207971566.1">
    <property type="nucleotide sequence ID" value="NZ_CP071795.1"/>
</dbReference>
<evidence type="ECO:0000256" key="5">
    <source>
        <dbReference type="ARBA" id="ARBA00023295"/>
    </source>
</evidence>
<dbReference type="EC" id="3.2.1.52" evidence="3"/>
<proteinExistence type="inferred from homology"/>
<keyword evidence="8" id="KW-1185">Reference proteome</keyword>
<reference evidence="7 8" key="1">
    <citation type="submission" date="2021-03" db="EMBL/GenBank/DDBJ databases">
        <title>Complete genome of Polaribacter_sp.G4M1.</title>
        <authorList>
            <person name="Jeong S.W."/>
            <person name="Bae J.W."/>
        </authorList>
    </citation>
    <scope>NUCLEOTIDE SEQUENCE [LARGE SCALE GENOMIC DNA]</scope>
    <source>
        <strain evidence="7 8">G4M1</strain>
    </source>
</reference>
<dbReference type="InterPro" id="IPR001764">
    <property type="entry name" value="Glyco_hydro_3_N"/>
</dbReference>
<sequence length="582" mass="65443">MKTYISNLLIIVTLCVAIIGCNKPKKHQLPEAISYNFTPKDTTWKSLSIREKIGQTMIVRAFHKAQVAQFGSIENMMEKYPIGGIFIPYWDYLFTPPRDQVIPTIKNAISDYENASKYPMIVTEDFERGVGSIYNEFTNMPSEMAVGAANNTDLAYKFGNAIAKESNALGVNWLLHPLVDLNMNPLQDLVVERAISDDATRAYPLLKAQIKGMNAQGVVSTIKHFPGDGATIKNQHLITSANNLSISEWNKTFGTMYQKMINEGTPAIMVGHIRFPAYQKEKRNGVFLPASLSEELMVGLLKKKMKFNGIIMSDALNMGGAAGYYKNEIETSLAAFKAGVDMVLWPTLKFMDSLEVRIKRGDIPMSRLDDAVERIWGVREKYGLLQKKKNIFYPISEKETAIIKKNAQEIANSAVTLLTDAIKIPLKPSENKKIAIVNISHENRTNDLRFTQDLLKTKGFDVDTILHNPSFLEWGEKLNFFDKYDKVLVAFENRYFSPLGASLLKDKEALGVWTLGMLPQEKIIAVSYSNPYYVNFYFENAYIGINAYSLDTFSQKAVVNALTGKIPFKGTSPVKLVHEVLK</sequence>
<dbReference type="InterPro" id="IPR036962">
    <property type="entry name" value="Glyco_hydro_3_N_sf"/>
</dbReference>
<name>A0ABX7SVQ4_9FLAO</name>
<evidence type="ECO:0000256" key="4">
    <source>
        <dbReference type="ARBA" id="ARBA00022801"/>
    </source>
</evidence>
<gene>
    <name evidence="7" type="ORF">JL193_15075</name>
</gene>
<dbReference type="Proteomes" id="UP000663935">
    <property type="component" value="Chromosome"/>
</dbReference>
<evidence type="ECO:0000256" key="2">
    <source>
        <dbReference type="ARBA" id="ARBA00005336"/>
    </source>
</evidence>
<feature type="domain" description="Glycoside hydrolase family 3 N-terminal" evidence="6">
    <location>
        <begin position="49"/>
        <end position="376"/>
    </location>
</feature>
<dbReference type="PANTHER" id="PTHR30480">
    <property type="entry name" value="BETA-HEXOSAMINIDASE-RELATED"/>
    <property type="match status" value="1"/>
</dbReference>
<comment type="similarity">
    <text evidence="2">Belongs to the glycosyl hydrolase 3 family.</text>
</comment>
<dbReference type="Gene3D" id="3.40.50.1700">
    <property type="entry name" value="Glycoside hydrolase family 3 C-terminal domain"/>
    <property type="match status" value="1"/>
</dbReference>
<evidence type="ECO:0000256" key="3">
    <source>
        <dbReference type="ARBA" id="ARBA00012663"/>
    </source>
</evidence>
<dbReference type="PANTHER" id="PTHR30480:SF13">
    <property type="entry name" value="BETA-HEXOSAMINIDASE"/>
    <property type="match status" value="1"/>
</dbReference>
<evidence type="ECO:0000313" key="7">
    <source>
        <dbReference type="EMBL" id="QTD37395.1"/>
    </source>
</evidence>
<dbReference type="PROSITE" id="PS51257">
    <property type="entry name" value="PROKAR_LIPOPROTEIN"/>
    <property type="match status" value="1"/>
</dbReference>
<comment type="catalytic activity">
    <reaction evidence="1">
        <text>Hydrolysis of terminal non-reducing N-acetyl-D-hexosamine residues in N-acetyl-beta-D-hexosaminides.</text>
        <dbReference type="EC" id="3.2.1.52"/>
    </reaction>
</comment>
<accession>A0ABX7SVQ4</accession>
<dbReference type="GO" id="GO:0016787">
    <property type="term" value="F:hydrolase activity"/>
    <property type="evidence" value="ECO:0007669"/>
    <property type="project" value="UniProtKB-KW"/>
</dbReference>
<dbReference type="InterPro" id="IPR036881">
    <property type="entry name" value="Glyco_hydro_3_C_sf"/>
</dbReference>
<dbReference type="PROSITE" id="PS00775">
    <property type="entry name" value="GLYCOSYL_HYDROL_F3"/>
    <property type="match status" value="1"/>
</dbReference>
<dbReference type="InterPro" id="IPR017853">
    <property type="entry name" value="GH"/>
</dbReference>
<dbReference type="SUPFAM" id="SSF51445">
    <property type="entry name" value="(Trans)glycosidases"/>
    <property type="match status" value="1"/>
</dbReference>
<evidence type="ECO:0000256" key="1">
    <source>
        <dbReference type="ARBA" id="ARBA00001231"/>
    </source>
</evidence>
<dbReference type="InterPro" id="IPR019800">
    <property type="entry name" value="Glyco_hydro_3_AS"/>
</dbReference>